<evidence type="ECO:0000313" key="2">
    <source>
        <dbReference type="EMBL" id="ESL08968.1"/>
    </source>
</evidence>
<keyword evidence="3" id="KW-1185">Reference proteome</keyword>
<accession>A0A061J0N3</accession>
<feature type="coiled-coil region" evidence="1">
    <location>
        <begin position="14"/>
        <end position="41"/>
    </location>
</feature>
<reference evidence="2 3" key="1">
    <citation type="submission" date="2013-07" db="EMBL/GenBank/DDBJ databases">
        <authorList>
            <person name="Stoco P.H."/>
            <person name="Wagner G."/>
            <person name="Gerber A."/>
            <person name="Zaha A."/>
            <person name="Thompson C."/>
            <person name="Bartholomeu D.C."/>
            <person name="Luckemeyer D.D."/>
            <person name="Bahia D."/>
            <person name="Loreto E."/>
            <person name="Prestes E.B."/>
            <person name="Lima F.M."/>
            <person name="Rodrigues-Luiz G."/>
            <person name="Vallejo G.A."/>
            <person name="Filho J.F."/>
            <person name="Monteiro K.M."/>
            <person name="Tyler K.M."/>
            <person name="de Almeida L.G."/>
            <person name="Ortiz M.F."/>
            <person name="Siervo M.A."/>
            <person name="de Moraes M.H."/>
            <person name="Cunha O.L."/>
            <person name="Mendonca-Neto R."/>
            <person name="Silva R."/>
            <person name="Teixeira S.M."/>
            <person name="Murta S.M."/>
            <person name="Sincero T.C."/>
            <person name="Mendes T.A."/>
            <person name="Urmenyi T.P."/>
            <person name="Silva V.G."/>
            <person name="da Rocha W.D."/>
            <person name="Andersson B."/>
            <person name="Romanha A.J."/>
            <person name="Steindel M."/>
            <person name="de Vasconcelos A.T."/>
            <person name="Grisard E.C."/>
        </authorList>
    </citation>
    <scope>NUCLEOTIDE SEQUENCE [LARGE SCALE GENOMIC DNA]</scope>
    <source>
        <strain evidence="2 3">SC58</strain>
    </source>
</reference>
<comment type="caution">
    <text evidence="2">The sequence shown here is derived from an EMBL/GenBank/DDBJ whole genome shotgun (WGS) entry which is preliminary data.</text>
</comment>
<protein>
    <submittedName>
        <fullName evidence="2">Uncharacterized protein</fullName>
    </submittedName>
</protein>
<keyword evidence="1" id="KW-0175">Coiled coil</keyword>
<evidence type="ECO:0000313" key="3">
    <source>
        <dbReference type="Proteomes" id="UP000031737"/>
    </source>
</evidence>
<dbReference type="EMBL" id="AUPL01003319">
    <property type="protein sequence ID" value="ESL08968.1"/>
    <property type="molecule type" value="Genomic_DNA"/>
</dbReference>
<dbReference type="AlphaFoldDB" id="A0A061J0N3"/>
<dbReference type="VEuPathDB" id="TriTrypDB:TRSC58_03319"/>
<evidence type="ECO:0000256" key="1">
    <source>
        <dbReference type="SAM" id="Coils"/>
    </source>
</evidence>
<gene>
    <name evidence="2" type="ORF">TRSC58_03319</name>
</gene>
<dbReference type="Proteomes" id="UP000031737">
    <property type="component" value="Unassembled WGS sequence"/>
</dbReference>
<dbReference type="OrthoDB" id="245947at2759"/>
<name>A0A061J0N3_TRYRA</name>
<sequence length="218" mass="25426">MDTTDLYRWRIEAVERAERILERHEAELVAKEQLLERALATGMQPCQDDWQQRVEAALSGVRKRDDIYYSSSMGGGGVRTATTVLKEWEDFLARLEKHAAQWRRKDADITAREQDVAQREAALEKERHWLLQERQRLTKSEEALSAMRVAVEQRTRVLNIRESELSACHGRGVEDEEQRKAARIVLQERETQLALDRERCNRLLEALCELYGRLALLL</sequence>
<organism evidence="2 3">
    <name type="scientific">Trypanosoma rangeli SC58</name>
    <dbReference type="NCBI Taxonomy" id="429131"/>
    <lineage>
        <taxon>Eukaryota</taxon>
        <taxon>Discoba</taxon>
        <taxon>Euglenozoa</taxon>
        <taxon>Kinetoplastea</taxon>
        <taxon>Metakinetoplastina</taxon>
        <taxon>Trypanosomatida</taxon>
        <taxon>Trypanosomatidae</taxon>
        <taxon>Trypanosoma</taxon>
        <taxon>Herpetosoma</taxon>
    </lineage>
</organism>
<proteinExistence type="predicted"/>